<evidence type="ECO:0000256" key="5">
    <source>
        <dbReference type="ARBA" id="ARBA00022927"/>
    </source>
</evidence>
<dbReference type="GO" id="GO:0010960">
    <property type="term" value="P:magnesium ion homeostasis"/>
    <property type="evidence" value="ECO:0007669"/>
    <property type="project" value="InterPro"/>
</dbReference>
<reference evidence="15" key="1">
    <citation type="submission" date="2023-02" db="EMBL/GenBank/DDBJ databases">
        <title>Identification and recombinant expression of a fungal hydrolase from Papiliotrema laurentii that hydrolyzes apple cutin and clears colloidal polyester polyurethane.</title>
        <authorList>
            <consortium name="DOE Joint Genome Institute"/>
            <person name="Roman V.A."/>
            <person name="Bojanowski C."/>
            <person name="Crable B.R."/>
            <person name="Wagner D.N."/>
            <person name="Hung C.S."/>
            <person name="Nadeau L.J."/>
            <person name="Schratz L."/>
            <person name="Haridas S."/>
            <person name="Pangilinan J."/>
            <person name="Lipzen A."/>
            <person name="Na H."/>
            <person name="Yan M."/>
            <person name="Ng V."/>
            <person name="Grigoriev I.V."/>
            <person name="Spatafora J.W."/>
            <person name="Barlow D."/>
            <person name="Biffinger J."/>
            <person name="Kelley-Loughnane N."/>
            <person name="Varaljay V.A."/>
            <person name="Crookes-Goodson W.J."/>
        </authorList>
    </citation>
    <scope>NUCLEOTIDE SEQUENCE</scope>
    <source>
        <strain evidence="15">5307AH</strain>
    </source>
</reference>
<dbReference type="SUPFAM" id="SSF54631">
    <property type="entry name" value="CBS-domain pair"/>
    <property type="match status" value="1"/>
</dbReference>
<feature type="transmembrane region" description="Helical" evidence="12">
    <location>
        <begin position="61"/>
        <end position="86"/>
    </location>
</feature>
<feature type="transmembrane region" description="Helical" evidence="12">
    <location>
        <begin position="179"/>
        <end position="199"/>
    </location>
</feature>
<keyword evidence="5" id="KW-0813">Transport</keyword>
<keyword evidence="16" id="KW-1185">Reference proteome</keyword>
<feature type="region of interest" description="Disordered" evidence="11">
    <location>
        <begin position="807"/>
        <end position="828"/>
    </location>
</feature>
<proteinExistence type="predicted"/>
<keyword evidence="4" id="KW-0833">Ubl conjugation pathway</keyword>
<keyword evidence="2 10" id="KW-0812">Transmembrane</keyword>
<evidence type="ECO:0000256" key="4">
    <source>
        <dbReference type="ARBA" id="ARBA00022786"/>
    </source>
</evidence>
<sequence>MPAVPRRSISSSLPTLLSLTKLLHHIPRQPVKRSAEWAAYAAMAAAEEPAAPEDPPGSPNFWWKLSLSMVLVLLGGVFAGLTLALMGSDDLNLRVLSTSSDDEKERKAAAKVLRLLGRGRHWVLVVLLLGNVIVNESLPIFLDDVLGGGVAAVVVSTTMIVIFGEIIPQAVCVRYGLSIGGACAPLVLALMILFAPIAWPIAKLLDYVLGTEGGNTYKKAELKSFLQFHREGEEPLRDDEIGILNGVLSLNDKHAQEIMTPIKDCLTLSADKILDHEAIDQILLSGFSRIPIYEPGQKDNFIGMLLVKKLITYNPEDAWPVSKFPLLPLPEARPDINCFQALDYFQTGRAHLLLISNTPGRKGGALGIVSLEDLIEEIIGEEIVDETDRYQDNRSHKVAKRSGTAAVMRGIIERQRVIGAFSRRPSARQDTGNSTTATPAKGDSNEGLLIQINDGNLVAEPVSVPEDLDDLSPNDSRRVVVAPPSNHMEPIDEVPDSGESTPLIASHGEEGVQNAGVEAEVGGAIEGDKNGKPTLKGPKKRKGKKGGKKGDGEDDGFGPTGRLAFPNYDDFARAAHAFIEKYQKAGREHHEGGNEGDGRGIGAERHNRGWEWREAKLKWTQGQGYLYRKVTRYVQLDMESDEATEAEQMVEDDEDDEDDEMLEHEDESTRLISSREGESRASKSIGHFAQMDHDEDGMRSRKIEKVSVEHHIVYSKTYHVPQLLIRAWDEHGAPVTLPNLLKYRVIHTGAHLADTSHLAEETDSLLLDPHSPFPLLQHIEHPVTGDIAWSVHPCQVAVAVEEVLTAESEEQERAADANGSRGGEEDATGAAARQLRWLECWMMLSSGVVDLSA</sequence>
<feature type="compositionally biased region" description="Basic residues" evidence="11">
    <location>
        <begin position="537"/>
        <end position="547"/>
    </location>
</feature>
<feature type="compositionally biased region" description="Polar residues" evidence="11">
    <location>
        <begin position="428"/>
        <end position="438"/>
    </location>
</feature>
<evidence type="ECO:0000256" key="2">
    <source>
        <dbReference type="ARBA" id="ARBA00022692"/>
    </source>
</evidence>
<feature type="region of interest" description="Disordered" evidence="11">
    <location>
        <begin position="420"/>
        <end position="447"/>
    </location>
</feature>
<organism evidence="15 16">
    <name type="scientific">Papiliotrema laurentii</name>
    <name type="common">Cryptococcus laurentii</name>
    <dbReference type="NCBI Taxonomy" id="5418"/>
    <lineage>
        <taxon>Eukaryota</taxon>
        <taxon>Fungi</taxon>
        <taxon>Dikarya</taxon>
        <taxon>Basidiomycota</taxon>
        <taxon>Agaricomycotina</taxon>
        <taxon>Tremellomycetes</taxon>
        <taxon>Tremellales</taxon>
        <taxon>Rhynchogastremaceae</taxon>
        <taxon>Papiliotrema</taxon>
    </lineage>
</organism>
<feature type="compositionally biased region" description="Acidic residues" evidence="11">
    <location>
        <begin position="641"/>
        <end position="666"/>
    </location>
</feature>
<dbReference type="PANTHER" id="PTHR12064:SF97">
    <property type="entry name" value="METAL TRANSPORTER CNNM-5"/>
    <property type="match status" value="1"/>
</dbReference>
<dbReference type="FunFam" id="3.10.580.10:FF:000006">
    <property type="entry name" value="DUF21 and CBS domain protein"/>
    <property type="match status" value="1"/>
</dbReference>
<dbReference type="Pfam" id="PF01595">
    <property type="entry name" value="CNNM"/>
    <property type="match status" value="1"/>
</dbReference>
<evidence type="ECO:0000256" key="12">
    <source>
        <dbReference type="SAM" id="Phobius"/>
    </source>
</evidence>
<evidence type="ECO:0000259" key="13">
    <source>
        <dbReference type="PROSITE" id="PS51371"/>
    </source>
</evidence>
<dbReference type="InterPro" id="IPR044751">
    <property type="entry name" value="Ion_transp-like_CBS"/>
</dbReference>
<dbReference type="PROSITE" id="PS51846">
    <property type="entry name" value="CNNM"/>
    <property type="match status" value="1"/>
</dbReference>
<evidence type="ECO:0000259" key="14">
    <source>
        <dbReference type="PROSITE" id="PS51846"/>
    </source>
</evidence>
<dbReference type="InterPro" id="IPR046342">
    <property type="entry name" value="CBS_dom_sf"/>
</dbReference>
<evidence type="ECO:0000256" key="10">
    <source>
        <dbReference type="PROSITE-ProRule" id="PRU01193"/>
    </source>
</evidence>
<comment type="caution">
    <text evidence="15">The sequence shown here is derived from an EMBL/GenBank/DDBJ whole genome shotgun (WGS) entry which is preliminary data.</text>
</comment>
<feature type="transmembrane region" description="Helical" evidence="12">
    <location>
        <begin position="121"/>
        <end position="142"/>
    </location>
</feature>
<evidence type="ECO:0000313" key="16">
    <source>
        <dbReference type="Proteomes" id="UP001182556"/>
    </source>
</evidence>
<feature type="transmembrane region" description="Helical" evidence="12">
    <location>
        <begin position="148"/>
        <end position="167"/>
    </location>
</feature>
<dbReference type="Gene3D" id="3.10.580.10">
    <property type="entry name" value="CBS-domain"/>
    <property type="match status" value="1"/>
</dbReference>
<dbReference type="GO" id="GO:0015031">
    <property type="term" value="P:protein transport"/>
    <property type="evidence" value="ECO:0007669"/>
    <property type="project" value="UniProtKB-KW"/>
</dbReference>
<dbReference type="InterPro" id="IPR045095">
    <property type="entry name" value="ACDP"/>
</dbReference>
<evidence type="ECO:0000256" key="11">
    <source>
        <dbReference type="SAM" id="MobiDB-lite"/>
    </source>
</evidence>
<evidence type="ECO:0000256" key="6">
    <source>
        <dbReference type="ARBA" id="ARBA00022989"/>
    </source>
</evidence>
<feature type="region of interest" description="Disordered" evidence="11">
    <location>
        <begin position="521"/>
        <end position="562"/>
    </location>
</feature>
<evidence type="ECO:0000256" key="3">
    <source>
        <dbReference type="ARBA" id="ARBA00022737"/>
    </source>
</evidence>
<dbReference type="InterPro" id="IPR000644">
    <property type="entry name" value="CBS_dom"/>
</dbReference>
<protein>
    <submittedName>
        <fullName evidence="15">Hemolysin</fullName>
    </submittedName>
</protein>
<evidence type="ECO:0000256" key="8">
    <source>
        <dbReference type="ARBA" id="ARBA00023136"/>
    </source>
</evidence>
<keyword evidence="8 10" id="KW-0472">Membrane</keyword>
<dbReference type="GO" id="GO:0005737">
    <property type="term" value="C:cytoplasm"/>
    <property type="evidence" value="ECO:0007669"/>
    <property type="project" value="TreeGrafter"/>
</dbReference>
<dbReference type="GO" id="GO:0016020">
    <property type="term" value="C:membrane"/>
    <property type="evidence" value="ECO:0007669"/>
    <property type="project" value="UniProtKB-SubCell"/>
</dbReference>
<keyword evidence="3" id="KW-0677">Repeat</keyword>
<feature type="compositionally biased region" description="Basic and acidic residues" evidence="11">
    <location>
        <begin position="667"/>
        <end position="681"/>
    </location>
</feature>
<name>A0AAD9FVV0_PAPLA</name>
<dbReference type="CDD" id="cd04590">
    <property type="entry name" value="CBS_pair_CorC_HlyC_assoc"/>
    <property type="match status" value="1"/>
</dbReference>
<gene>
    <name evidence="15" type="ORF">DB88DRAFT_11533</name>
</gene>
<dbReference type="GO" id="GO:0006914">
    <property type="term" value="P:autophagy"/>
    <property type="evidence" value="ECO:0007669"/>
    <property type="project" value="UniProtKB-KW"/>
</dbReference>
<dbReference type="AlphaFoldDB" id="A0AAD9FVV0"/>
<comment type="subcellular location">
    <subcellularLocation>
        <location evidence="1">Membrane</location>
        <topology evidence="1">Multi-pass membrane protein</topology>
    </subcellularLocation>
</comment>
<evidence type="ECO:0000256" key="9">
    <source>
        <dbReference type="PROSITE-ProRule" id="PRU00703"/>
    </source>
</evidence>
<feature type="domain" description="CBS" evidence="13">
    <location>
        <begin position="259"/>
        <end position="321"/>
    </location>
</feature>
<dbReference type="Proteomes" id="UP001182556">
    <property type="component" value="Unassembled WGS sequence"/>
</dbReference>
<feature type="region of interest" description="Disordered" evidence="11">
    <location>
        <begin position="641"/>
        <end position="683"/>
    </location>
</feature>
<dbReference type="EMBL" id="JAODAN010000001">
    <property type="protein sequence ID" value="KAK1927086.1"/>
    <property type="molecule type" value="Genomic_DNA"/>
</dbReference>
<keyword evidence="9" id="KW-0129">CBS domain</keyword>
<keyword evidence="7" id="KW-0072">Autophagy</keyword>
<keyword evidence="5" id="KW-0653">Protein transport</keyword>
<keyword evidence="6 10" id="KW-1133">Transmembrane helix</keyword>
<feature type="domain" description="CNNM transmembrane" evidence="14">
    <location>
        <begin position="57"/>
        <end position="240"/>
    </location>
</feature>
<dbReference type="PROSITE" id="PS51371">
    <property type="entry name" value="CBS"/>
    <property type="match status" value="1"/>
</dbReference>
<dbReference type="InterPro" id="IPR002550">
    <property type="entry name" value="CNNM"/>
</dbReference>
<evidence type="ECO:0000256" key="1">
    <source>
        <dbReference type="ARBA" id="ARBA00004141"/>
    </source>
</evidence>
<dbReference type="Pfam" id="PF03987">
    <property type="entry name" value="Autophagy_act_C"/>
    <property type="match status" value="1"/>
</dbReference>
<dbReference type="GO" id="GO:0019787">
    <property type="term" value="F:ubiquitin-like protein transferase activity"/>
    <property type="evidence" value="ECO:0007669"/>
    <property type="project" value="InterPro"/>
</dbReference>
<evidence type="ECO:0000313" key="15">
    <source>
        <dbReference type="EMBL" id="KAK1927086.1"/>
    </source>
</evidence>
<dbReference type="PANTHER" id="PTHR12064">
    <property type="entry name" value="METAL TRANSPORTER CNNM"/>
    <property type="match status" value="1"/>
</dbReference>
<dbReference type="InterPro" id="IPR007135">
    <property type="entry name" value="Atg3/Atg10"/>
</dbReference>
<accession>A0AAD9FVV0</accession>
<dbReference type="Gene3D" id="3.30.1460.50">
    <property type="match status" value="1"/>
</dbReference>
<dbReference type="GO" id="GO:0030026">
    <property type="term" value="P:intracellular manganese ion homeostasis"/>
    <property type="evidence" value="ECO:0007669"/>
    <property type="project" value="TreeGrafter"/>
</dbReference>
<feature type="region of interest" description="Disordered" evidence="11">
    <location>
        <begin position="464"/>
        <end position="505"/>
    </location>
</feature>
<evidence type="ECO:0000256" key="7">
    <source>
        <dbReference type="ARBA" id="ARBA00023006"/>
    </source>
</evidence>